<dbReference type="RefSeq" id="WP_154206992.1">
    <property type="nucleotide sequence ID" value="NZ_WJYN01000004.1"/>
</dbReference>
<sequence>MDLSQGVPVNKPEHQSGPTHPVAAQIIATWPAGTFVENLLARPDGKVVVSVHSEGRLEVVDAQGGRRVLAQFDAGTTGLSAIGSELFVSVGHPGENNWAVHAFTTDGGSRVIARVEQALFLNGSTPLDKHTILAADSILGSVFWIDTQTGASGTWLQHEDFKKSTPEPMMPGINGIKKFGQYVYFSSTERALLLRTKVDDYGKPGDVEVVAQRFVGDDFAFDVQGNLYVTTHVHNQVQRLSPDGVRTVVAGVDEWMHGSTAVSFGRSASDAHALYVTTTGGILAPVDGRVREAKLVRLHLGMPGAPVDIV</sequence>
<dbReference type="SUPFAM" id="SSF63829">
    <property type="entry name" value="Calcium-dependent phosphotriesterase"/>
    <property type="match status" value="1"/>
</dbReference>
<dbReference type="InterPro" id="IPR052998">
    <property type="entry name" value="Hetero-Diels-Alderase-like"/>
</dbReference>
<protein>
    <recommendedName>
        <fullName evidence="3">Gluconolactonase</fullName>
    </recommendedName>
</protein>
<organism evidence="1 2">
    <name type="scientific">Ralstonia pickettii</name>
    <name type="common">Burkholderia pickettii</name>
    <dbReference type="NCBI Taxonomy" id="329"/>
    <lineage>
        <taxon>Bacteria</taxon>
        <taxon>Pseudomonadati</taxon>
        <taxon>Pseudomonadota</taxon>
        <taxon>Betaproteobacteria</taxon>
        <taxon>Burkholderiales</taxon>
        <taxon>Burkholderiaceae</taxon>
        <taxon>Ralstonia</taxon>
    </lineage>
</organism>
<reference evidence="1 2" key="1">
    <citation type="submission" date="2019-11" db="EMBL/GenBank/DDBJ databases">
        <title>Phenotypic characterization of an OXA-22 and OXA-60 co-producing Ralstonia pickettii clinical strain.</title>
        <authorList>
            <person name="He F."/>
        </authorList>
    </citation>
    <scope>NUCLEOTIDE SEQUENCE [LARGE SCALE GENOMIC DNA]</scope>
    <source>
        <strain evidence="1 2">PSLESD1</strain>
    </source>
</reference>
<dbReference type="Gene3D" id="2.120.10.30">
    <property type="entry name" value="TolB, C-terminal domain"/>
    <property type="match status" value="1"/>
</dbReference>
<dbReference type="InterPro" id="IPR011042">
    <property type="entry name" value="6-blade_b-propeller_TolB-like"/>
</dbReference>
<dbReference type="AlphaFoldDB" id="A0A7X2HMT9"/>
<dbReference type="PANTHER" id="PTHR42060">
    <property type="entry name" value="NHL REPEAT-CONTAINING PROTEIN-RELATED"/>
    <property type="match status" value="1"/>
</dbReference>
<dbReference type="EMBL" id="WJYN01000004">
    <property type="protein sequence ID" value="MRS99418.1"/>
    <property type="molecule type" value="Genomic_DNA"/>
</dbReference>
<dbReference type="Proteomes" id="UP000441032">
    <property type="component" value="Unassembled WGS sequence"/>
</dbReference>
<evidence type="ECO:0000313" key="1">
    <source>
        <dbReference type="EMBL" id="MRS99418.1"/>
    </source>
</evidence>
<dbReference type="PANTHER" id="PTHR42060:SF1">
    <property type="entry name" value="NHL REPEAT-CONTAINING PROTEIN"/>
    <property type="match status" value="1"/>
</dbReference>
<evidence type="ECO:0008006" key="3">
    <source>
        <dbReference type="Google" id="ProtNLM"/>
    </source>
</evidence>
<gene>
    <name evidence="1" type="ORF">GJQ57_12260</name>
</gene>
<evidence type="ECO:0000313" key="2">
    <source>
        <dbReference type="Proteomes" id="UP000441032"/>
    </source>
</evidence>
<comment type="caution">
    <text evidence="1">The sequence shown here is derived from an EMBL/GenBank/DDBJ whole genome shotgun (WGS) entry which is preliminary data.</text>
</comment>
<proteinExistence type="predicted"/>
<name>A0A7X2HMT9_RALPI</name>
<accession>A0A7X2HMT9</accession>